<evidence type="ECO:0000313" key="3">
    <source>
        <dbReference type="Proteomes" id="UP000223749"/>
    </source>
</evidence>
<feature type="transmembrane region" description="Helical" evidence="1">
    <location>
        <begin position="12"/>
        <end position="31"/>
    </location>
</feature>
<accession>A0A2D1U0J7</accession>
<proteinExistence type="predicted"/>
<evidence type="ECO:0000256" key="1">
    <source>
        <dbReference type="SAM" id="Phobius"/>
    </source>
</evidence>
<protein>
    <submittedName>
        <fullName evidence="2">Uncharacterized protein</fullName>
    </submittedName>
</protein>
<gene>
    <name evidence="2" type="ORF">CPT03_01055</name>
</gene>
<dbReference type="KEGG" id="pgs:CPT03_01055"/>
<keyword evidence="1" id="KW-0812">Transmembrane</keyword>
<dbReference type="EMBL" id="CP024091">
    <property type="protein sequence ID" value="ATP55152.1"/>
    <property type="molecule type" value="Genomic_DNA"/>
</dbReference>
<evidence type="ECO:0000313" key="2">
    <source>
        <dbReference type="EMBL" id="ATP55152.1"/>
    </source>
</evidence>
<keyword evidence="1" id="KW-0472">Membrane</keyword>
<dbReference type="Proteomes" id="UP000223749">
    <property type="component" value="Chromosome"/>
</dbReference>
<keyword evidence="1" id="KW-1133">Transmembrane helix</keyword>
<dbReference type="AlphaFoldDB" id="A0A2D1U0J7"/>
<reference evidence="2 3" key="1">
    <citation type="submission" date="2017-10" db="EMBL/GenBank/DDBJ databases">
        <title>Whole genome of Pedobacter ginsengisoli T01R-27 isolated from tomato rhizosphere.</title>
        <authorList>
            <person name="Weon H.-Y."/>
            <person name="Lee S.A."/>
            <person name="Sang M.K."/>
            <person name="Song J."/>
        </authorList>
    </citation>
    <scope>NUCLEOTIDE SEQUENCE [LARGE SCALE GENOMIC DNA]</scope>
    <source>
        <strain evidence="2 3">T01R-27</strain>
    </source>
</reference>
<keyword evidence="3" id="KW-1185">Reference proteome</keyword>
<name>A0A2D1U0J7_9SPHI</name>
<organism evidence="2 3">
    <name type="scientific">Pedobacter ginsengisoli</name>
    <dbReference type="NCBI Taxonomy" id="363852"/>
    <lineage>
        <taxon>Bacteria</taxon>
        <taxon>Pseudomonadati</taxon>
        <taxon>Bacteroidota</taxon>
        <taxon>Sphingobacteriia</taxon>
        <taxon>Sphingobacteriales</taxon>
        <taxon>Sphingobacteriaceae</taxon>
        <taxon>Pedobacter</taxon>
    </lineage>
</organism>
<sequence>MEFGLVPDLGNTHFSAYNIVVFGSMLIRVWYGPRSTRVEYVANQNGARPEGPEPPKTAPNKFNCRTKILLTSNG</sequence>